<evidence type="ECO:0000313" key="2">
    <source>
        <dbReference type="EMBL" id="KAF4123819.1"/>
    </source>
</evidence>
<reference evidence="2" key="1">
    <citation type="submission" date="2020-03" db="EMBL/GenBank/DDBJ databases">
        <title>Site-based positive gene gene selection in Geosmithia morbida across the United States reveals a broad range of putative effectors and factors for local host and environmental adapation.</title>
        <authorList>
            <person name="Onufrak A."/>
            <person name="Murdoch R.W."/>
            <person name="Gazis R."/>
            <person name="Huff M."/>
            <person name="Staton M."/>
            <person name="Klingeman W."/>
            <person name="Hadziabdic D."/>
        </authorList>
    </citation>
    <scope>NUCLEOTIDE SEQUENCE</scope>
    <source>
        <strain evidence="2">1262</strain>
    </source>
</reference>
<sequence length="160" mass="17679">MASDKDYMAFLDKANNDSIQAQPKTSSSSRGQFKTVDAGTQVPAEIQSVCRDTFYVSDADEPFEGVSLRWKGDDGLPDEVEFAELIGHAKPDSADVTILDPLDWDSKGQYIKILEAVRQASQGNDVRVYRVAKDGSRVEYWLITREEGRIVGAKALSVES</sequence>
<evidence type="ECO:0000256" key="1">
    <source>
        <dbReference type="SAM" id="MobiDB-lite"/>
    </source>
</evidence>
<dbReference type="PANTHER" id="PTHR42093">
    <property type="match status" value="1"/>
</dbReference>
<dbReference type="Gene3D" id="3.40.1460.10">
    <property type="entry name" value="Nuclease A inhibitor-like"/>
    <property type="match status" value="1"/>
</dbReference>
<feature type="compositionally biased region" description="Polar residues" evidence="1">
    <location>
        <begin position="16"/>
        <end position="32"/>
    </location>
</feature>
<dbReference type="EMBL" id="JAANYQ010000005">
    <property type="protein sequence ID" value="KAF4123819.1"/>
    <property type="molecule type" value="Genomic_DNA"/>
</dbReference>
<gene>
    <name evidence="2" type="ORF">GMORB2_5535</name>
</gene>
<dbReference type="Pfam" id="PF23151">
    <property type="entry name" value="NuiA_2"/>
    <property type="match status" value="1"/>
</dbReference>
<protein>
    <submittedName>
        <fullName evidence="2">Conserved hypothetical, protein</fullName>
    </submittedName>
</protein>
<dbReference type="AlphaFoldDB" id="A0A9P4YXX8"/>
<accession>A0A9P4YXX8</accession>
<proteinExistence type="predicted"/>
<dbReference type="GeneID" id="55971760"/>
<dbReference type="Proteomes" id="UP000749293">
    <property type="component" value="Unassembled WGS sequence"/>
</dbReference>
<name>A0A9P4YXX8_9HYPO</name>
<keyword evidence="3" id="KW-1185">Reference proteome</keyword>
<dbReference type="PANTHER" id="PTHR42093:SF1">
    <property type="match status" value="1"/>
</dbReference>
<evidence type="ECO:0000313" key="3">
    <source>
        <dbReference type="Proteomes" id="UP000749293"/>
    </source>
</evidence>
<organism evidence="2 3">
    <name type="scientific">Geosmithia morbida</name>
    <dbReference type="NCBI Taxonomy" id="1094350"/>
    <lineage>
        <taxon>Eukaryota</taxon>
        <taxon>Fungi</taxon>
        <taxon>Dikarya</taxon>
        <taxon>Ascomycota</taxon>
        <taxon>Pezizomycotina</taxon>
        <taxon>Sordariomycetes</taxon>
        <taxon>Hypocreomycetidae</taxon>
        <taxon>Hypocreales</taxon>
        <taxon>Bionectriaceae</taxon>
        <taxon>Geosmithia</taxon>
    </lineage>
</organism>
<dbReference type="OrthoDB" id="5366485at2759"/>
<dbReference type="RefSeq" id="XP_035322471.1">
    <property type="nucleotide sequence ID" value="XM_035467505.1"/>
</dbReference>
<feature type="region of interest" description="Disordered" evidence="1">
    <location>
        <begin position="13"/>
        <end position="37"/>
    </location>
</feature>
<dbReference type="InterPro" id="IPR056539">
    <property type="entry name" value="NuiA-like"/>
</dbReference>
<comment type="caution">
    <text evidence="2">The sequence shown here is derived from an EMBL/GenBank/DDBJ whole genome shotgun (WGS) entry which is preliminary data.</text>
</comment>